<dbReference type="GO" id="GO:0005886">
    <property type="term" value="C:plasma membrane"/>
    <property type="evidence" value="ECO:0007669"/>
    <property type="project" value="UniProtKB-SubCell"/>
</dbReference>
<feature type="domain" description="Major facilitator superfamily (MFS) profile" evidence="8">
    <location>
        <begin position="12"/>
        <end position="389"/>
    </location>
</feature>
<feature type="transmembrane region" description="Helical" evidence="7">
    <location>
        <begin position="246"/>
        <end position="265"/>
    </location>
</feature>
<keyword evidence="5 7" id="KW-1133">Transmembrane helix</keyword>
<feature type="transmembrane region" description="Helical" evidence="7">
    <location>
        <begin position="44"/>
        <end position="66"/>
    </location>
</feature>
<dbReference type="PRINTS" id="PR01035">
    <property type="entry name" value="TCRTETA"/>
</dbReference>
<keyword evidence="2" id="KW-0813">Transport</keyword>
<dbReference type="PROSITE" id="PS50850">
    <property type="entry name" value="MFS"/>
    <property type="match status" value="1"/>
</dbReference>
<dbReference type="InterPro" id="IPR011701">
    <property type="entry name" value="MFS"/>
</dbReference>
<accession>A0A2T6FYH6</accession>
<feature type="transmembrane region" description="Helical" evidence="7">
    <location>
        <begin position="307"/>
        <end position="325"/>
    </location>
</feature>
<evidence type="ECO:0000313" key="9">
    <source>
        <dbReference type="EMBL" id="PUA36920.1"/>
    </source>
</evidence>
<protein>
    <submittedName>
        <fullName evidence="9">MFS transporter</fullName>
    </submittedName>
</protein>
<evidence type="ECO:0000256" key="5">
    <source>
        <dbReference type="ARBA" id="ARBA00022989"/>
    </source>
</evidence>
<dbReference type="PANTHER" id="PTHR43124">
    <property type="entry name" value="PURINE EFFLUX PUMP PBUE"/>
    <property type="match status" value="1"/>
</dbReference>
<evidence type="ECO:0000256" key="6">
    <source>
        <dbReference type="ARBA" id="ARBA00023136"/>
    </source>
</evidence>
<feature type="transmembrane region" description="Helical" evidence="7">
    <location>
        <begin position="212"/>
        <end position="234"/>
    </location>
</feature>
<dbReference type="InterPro" id="IPR001958">
    <property type="entry name" value="Tet-R_TetA/multi-R_MdtG-like"/>
</dbReference>
<feature type="transmembrane region" description="Helical" evidence="7">
    <location>
        <begin position="103"/>
        <end position="128"/>
    </location>
</feature>
<keyword evidence="3" id="KW-1003">Cell membrane</keyword>
<evidence type="ECO:0000313" key="10">
    <source>
        <dbReference type="Proteomes" id="UP000244184"/>
    </source>
</evidence>
<dbReference type="CDD" id="cd17474">
    <property type="entry name" value="MFS_YfmO_like"/>
    <property type="match status" value="1"/>
</dbReference>
<gene>
    <name evidence="9" type="ORF">C8Z91_22500</name>
</gene>
<evidence type="ECO:0000256" key="3">
    <source>
        <dbReference type="ARBA" id="ARBA00022475"/>
    </source>
</evidence>
<feature type="transmembrane region" description="Helical" evidence="7">
    <location>
        <begin position="140"/>
        <end position="158"/>
    </location>
</feature>
<evidence type="ECO:0000256" key="2">
    <source>
        <dbReference type="ARBA" id="ARBA00022448"/>
    </source>
</evidence>
<dbReference type="SUPFAM" id="SSF103473">
    <property type="entry name" value="MFS general substrate transporter"/>
    <property type="match status" value="1"/>
</dbReference>
<dbReference type="PANTHER" id="PTHR43124:SF3">
    <property type="entry name" value="CHLORAMPHENICOL EFFLUX PUMP RV0191"/>
    <property type="match status" value="1"/>
</dbReference>
<evidence type="ECO:0000256" key="4">
    <source>
        <dbReference type="ARBA" id="ARBA00022692"/>
    </source>
</evidence>
<evidence type="ECO:0000259" key="8">
    <source>
        <dbReference type="PROSITE" id="PS50850"/>
    </source>
</evidence>
<dbReference type="AlphaFoldDB" id="A0A2T6FYH6"/>
<dbReference type="Pfam" id="PF07690">
    <property type="entry name" value="MFS_1"/>
    <property type="match status" value="2"/>
</dbReference>
<keyword evidence="6 7" id="KW-0472">Membrane</keyword>
<dbReference type="InterPro" id="IPR050189">
    <property type="entry name" value="MFS_Efflux_Transporters"/>
</dbReference>
<dbReference type="EMBL" id="PYHP01000064">
    <property type="protein sequence ID" value="PUA36920.1"/>
    <property type="molecule type" value="Genomic_DNA"/>
</dbReference>
<feature type="transmembrane region" description="Helical" evidence="7">
    <location>
        <begin position="78"/>
        <end position="97"/>
    </location>
</feature>
<comment type="subcellular location">
    <subcellularLocation>
        <location evidence="1">Cell membrane</location>
        <topology evidence="1">Multi-pass membrane protein</topology>
    </subcellularLocation>
</comment>
<comment type="caution">
    <text evidence="9">The sequence shown here is derived from an EMBL/GenBank/DDBJ whole genome shotgun (WGS) entry which is preliminary data.</text>
</comment>
<name>A0A2T6FYH6_9BACL</name>
<feature type="transmembrane region" description="Helical" evidence="7">
    <location>
        <begin position="277"/>
        <end position="301"/>
    </location>
</feature>
<feature type="transmembrane region" description="Helical" evidence="7">
    <location>
        <begin position="337"/>
        <end position="357"/>
    </location>
</feature>
<evidence type="ECO:0000256" key="7">
    <source>
        <dbReference type="SAM" id="Phobius"/>
    </source>
</evidence>
<dbReference type="GO" id="GO:0022857">
    <property type="term" value="F:transmembrane transporter activity"/>
    <property type="evidence" value="ECO:0007669"/>
    <property type="project" value="InterPro"/>
</dbReference>
<evidence type="ECO:0000256" key="1">
    <source>
        <dbReference type="ARBA" id="ARBA00004651"/>
    </source>
</evidence>
<reference evidence="9 10" key="1">
    <citation type="submission" date="2018-03" db="EMBL/GenBank/DDBJ databases">
        <title>Genome sequence of Paenibacillus elgii strain AC13 an antimicrobial compound producing bacteria.</title>
        <authorList>
            <person name="Kurokawa A.S."/>
            <person name="Araujo J.F."/>
            <person name="Costa R.A."/>
            <person name="Ortega D.B."/>
            <person name="Pires A.S."/>
            <person name="Pappas G.J.Jr."/>
            <person name="Franco O.L."/>
            <person name="Barreto C."/>
            <person name="Magalhaes B.S."/>
            <person name="Kruger R.H."/>
        </authorList>
    </citation>
    <scope>NUCLEOTIDE SEQUENCE [LARGE SCALE GENOMIC DNA]</scope>
    <source>
        <strain evidence="9 10">AC13</strain>
    </source>
</reference>
<dbReference type="Gene3D" id="1.20.1250.20">
    <property type="entry name" value="MFS general substrate transporter like domains"/>
    <property type="match status" value="1"/>
</dbReference>
<sequence length="395" mass="42634">MKGDASMKKMLILYVLGLSSLLASLSQTIITPILPNMMNQLNTTYFWINMSISIFMFISAIMQIVYGPLVDNKGRRKIMFPTMILFVIASIGCAFSMNISMLLLFRALQAVGIASTSVVAATVIGDLFEGHERGKAMGSYQMFLALGPIIGPTLGGMIGGYVGVFILLAAVGVALVLATARFLPETRPEGAVGQRFSIQNFTKIMGNRTGSALLLIGFTQYFAFYNFLVFLPNILSYDYGLGSKQIGLVFLPMSVLLMFGSFFGGRIQTKIDPRKSLIMACLLNLIVIIGFICLASVSLTLLILTTALYGLTAGISMPMQTTILAEEFVLDRATAVGVYNFIRFVGMALGPVVGGLLYSDGSYGWLFGLSALLFGIGIWIGGTKLKANRQSAFQG</sequence>
<dbReference type="Proteomes" id="UP000244184">
    <property type="component" value="Unassembled WGS sequence"/>
</dbReference>
<proteinExistence type="predicted"/>
<dbReference type="InterPro" id="IPR036259">
    <property type="entry name" value="MFS_trans_sf"/>
</dbReference>
<organism evidence="9 10">
    <name type="scientific">Paenibacillus elgii</name>
    <dbReference type="NCBI Taxonomy" id="189691"/>
    <lineage>
        <taxon>Bacteria</taxon>
        <taxon>Bacillati</taxon>
        <taxon>Bacillota</taxon>
        <taxon>Bacilli</taxon>
        <taxon>Bacillales</taxon>
        <taxon>Paenibacillaceae</taxon>
        <taxon>Paenibacillus</taxon>
    </lineage>
</organism>
<feature type="transmembrane region" description="Helical" evidence="7">
    <location>
        <begin position="363"/>
        <end position="381"/>
    </location>
</feature>
<keyword evidence="4 7" id="KW-0812">Transmembrane</keyword>
<dbReference type="InterPro" id="IPR020846">
    <property type="entry name" value="MFS_dom"/>
</dbReference>